<organism evidence="3 4">
    <name type="scientific">Knufia fluminis</name>
    <dbReference type="NCBI Taxonomy" id="191047"/>
    <lineage>
        <taxon>Eukaryota</taxon>
        <taxon>Fungi</taxon>
        <taxon>Dikarya</taxon>
        <taxon>Ascomycota</taxon>
        <taxon>Pezizomycotina</taxon>
        <taxon>Eurotiomycetes</taxon>
        <taxon>Chaetothyriomycetidae</taxon>
        <taxon>Chaetothyriales</taxon>
        <taxon>Trichomeriaceae</taxon>
        <taxon>Knufia</taxon>
    </lineage>
</organism>
<keyword evidence="4" id="KW-1185">Reference proteome</keyword>
<feature type="compositionally biased region" description="Polar residues" evidence="1">
    <location>
        <begin position="101"/>
        <end position="110"/>
    </location>
</feature>
<dbReference type="InterPro" id="IPR000837">
    <property type="entry name" value="AP-1"/>
</dbReference>
<proteinExistence type="predicted"/>
<feature type="domain" description="BZIP" evidence="2">
    <location>
        <begin position="177"/>
        <end position="240"/>
    </location>
</feature>
<feature type="compositionally biased region" description="Polar residues" evidence="1">
    <location>
        <begin position="56"/>
        <end position="73"/>
    </location>
</feature>
<accession>A0AAN8EE20</accession>
<dbReference type="GO" id="GO:0000981">
    <property type="term" value="F:DNA-binding transcription factor activity, RNA polymerase II-specific"/>
    <property type="evidence" value="ECO:0007669"/>
    <property type="project" value="TreeGrafter"/>
</dbReference>
<dbReference type="SUPFAM" id="SSF57959">
    <property type="entry name" value="Leucine zipper domain"/>
    <property type="match status" value="1"/>
</dbReference>
<dbReference type="InterPro" id="IPR004827">
    <property type="entry name" value="bZIP"/>
</dbReference>
<dbReference type="GO" id="GO:0000978">
    <property type="term" value="F:RNA polymerase II cis-regulatory region sequence-specific DNA binding"/>
    <property type="evidence" value="ECO:0007669"/>
    <property type="project" value="TreeGrafter"/>
</dbReference>
<dbReference type="PANTHER" id="PTHR23351:SF59">
    <property type="entry name" value="CYCLIC AMP-DEPENDENT TRANSCRIPTION FACTOR ATF-3-LIKE"/>
    <property type="match status" value="1"/>
</dbReference>
<dbReference type="Proteomes" id="UP001316803">
    <property type="component" value="Unassembled WGS sequence"/>
</dbReference>
<dbReference type="InterPro" id="IPR046347">
    <property type="entry name" value="bZIP_sf"/>
</dbReference>
<dbReference type="AlphaFoldDB" id="A0AAN8EE20"/>
<dbReference type="Pfam" id="PF00170">
    <property type="entry name" value="bZIP_1"/>
    <property type="match status" value="1"/>
</dbReference>
<evidence type="ECO:0000259" key="2">
    <source>
        <dbReference type="PROSITE" id="PS50217"/>
    </source>
</evidence>
<dbReference type="PANTHER" id="PTHR23351">
    <property type="entry name" value="FOS TRANSCRIPTION FACTOR-RELATED"/>
    <property type="match status" value="1"/>
</dbReference>
<gene>
    <name evidence="3" type="ORF">OHC33_006886</name>
</gene>
<evidence type="ECO:0000256" key="1">
    <source>
        <dbReference type="SAM" id="MobiDB-lite"/>
    </source>
</evidence>
<dbReference type="EMBL" id="JAKLMC020000017">
    <property type="protein sequence ID" value="KAK5952000.1"/>
    <property type="molecule type" value="Genomic_DNA"/>
</dbReference>
<evidence type="ECO:0000313" key="3">
    <source>
        <dbReference type="EMBL" id="KAK5952000.1"/>
    </source>
</evidence>
<protein>
    <recommendedName>
        <fullName evidence="2">BZIP domain-containing protein</fullName>
    </recommendedName>
</protein>
<evidence type="ECO:0000313" key="4">
    <source>
        <dbReference type="Proteomes" id="UP001316803"/>
    </source>
</evidence>
<dbReference type="SMART" id="SM00338">
    <property type="entry name" value="BRLZ"/>
    <property type="match status" value="1"/>
</dbReference>
<dbReference type="PROSITE" id="PS50217">
    <property type="entry name" value="BZIP"/>
    <property type="match status" value="1"/>
</dbReference>
<name>A0AAN8EE20_9EURO</name>
<dbReference type="Gene3D" id="1.20.5.170">
    <property type="match status" value="1"/>
</dbReference>
<dbReference type="GO" id="GO:0005634">
    <property type="term" value="C:nucleus"/>
    <property type="evidence" value="ECO:0007669"/>
    <property type="project" value="TreeGrafter"/>
</dbReference>
<comment type="caution">
    <text evidence="3">The sequence shown here is derived from an EMBL/GenBank/DDBJ whole genome shotgun (WGS) entry which is preliminary data.</text>
</comment>
<reference evidence="3 4" key="1">
    <citation type="submission" date="2022-12" db="EMBL/GenBank/DDBJ databases">
        <title>Genomic features and morphological characterization of a novel Knufia sp. strain isolated from spacecraft assembly facility.</title>
        <authorList>
            <person name="Teixeira M."/>
            <person name="Chander A.M."/>
            <person name="Stajich J.E."/>
            <person name="Venkateswaran K."/>
        </authorList>
    </citation>
    <scope>NUCLEOTIDE SEQUENCE [LARGE SCALE GENOMIC DNA]</scope>
    <source>
        <strain evidence="3 4">FJI-L2-BK-P2</strain>
    </source>
</reference>
<feature type="compositionally biased region" description="Basic and acidic residues" evidence="1">
    <location>
        <begin position="126"/>
        <end position="135"/>
    </location>
</feature>
<dbReference type="CDD" id="cd14687">
    <property type="entry name" value="bZIP_ATF2"/>
    <property type="match status" value="1"/>
</dbReference>
<sequence>MSSMSTSFVPSVADTTISDLDGFSMQGDFGFPTMQPELYQPDSDDFGFDPAPKKSTYPTRLEQTYTPPNNNDTFGDFSFDPVKEQLPRSPVRALELDRMVTQGTSNTNAISRYGQVTPPRSNSESSMDKPAEQKPVRQRRSTKSSLKEEFAQPAPTGRKRRNTRKDSVATIGSLEDGDKRKQSLEKNRLAAAKCRVNKKEKTEQLQRDSHDKAVQNAFLKEQVMRMKEEVQQMNALLLNHANCEGCKSPQDIQKHLSHLGNEFFQQQMHGIPHDFPSFNNVPFDQSEMEHEHYFSPATDSSMMNPPLPEFNREPEFDVRTPMHTD</sequence>
<feature type="region of interest" description="Disordered" evidence="1">
    <location>
        <begin position="24"/>
        <end position="184"/>
    </location>
</feature>